<keyword evidence="2" id="KW-1185">Reference proteome</keyword>
<dbReference type="AlphaFoldDB" id="A0A194PLA5"/>
<evidence type="ECO:0000313" key="2">
    <source>
        <dbReference type="Proteomes" id="UP000053268"/>
    </source>
</evidence>
<protein>
    <submittedName>
        <fullName evidence="1">Uncharacterized protein</fullName>
    </submittedName>
</protein>
<sequence>MPDIISNMKKSSIYKNFYPKSSSFLSFLCDENDTCEAKTVTDDISNDDYYEDIDVKLYNEGTIVTEHPLEPSAKSYQGKLYDLKESTRKLLCLLDKILMFEPNQITEGQTINETPEKKTNRKNKLKPIQPHEGECSIYNRLSRKCQCLNSDIYNDFILLFNENVKHMTCNVGEIIKNMRILKKFLYIGDEYTKRALMFLKDMMTATLVNKIARPEEGKRYLNLNSKIIFDIKQALKKCGNNLNAETVEVLHAILDRLEPQFAQNLSVSYYRKTNDKGLVIQTLLNLIKHGSEMPLEEALLNLELLSNWSKQENGKEELNGRARFNIFARIGPARPVKYHDHTEDRRQVEAIPRFV</sequence>
<accession>A0A194PLA5</accession>
<proteinExistence type="predicted"/>
<evidence type="ECO:0000313" key="1">
    <source>
        <dbReference type="EMBL" id="KPI94107.1"/>
    </source>
</evidence>
<organism evidence="1 2">
    <name type="scientific">Papilio xuthus</name>
    <name type="common">Asian swallowtail butterfly</name>
    <dbReference type="NCBI Taxonomy" id="66420"/>
    <lineage>
        <taxon>Eukaryota</taxon>
        <taxon>Metazoa</taxon>
        <taxon>Ecdysozoa</taxon>
        <taxon>Arthropoda</taxon>
        <taxon>Hexapoda</taxon>
        <taxon>Insecta</taxon>
        <taxon>Pterygota</taxon>
        <taxon>Neoptera</taxon>
        <taxon>Endopterygota</taxon>
        <taxon>Lepidoptera</taxon>
        <taxon>Glossata</taxon>
        <taxon>Ditrysia</taxon>
        <taxon>Papilionoidea</taxon>
        <taxon>Papilionidae</taxon>
        <taxon>Papilioninae</taxon>
        <taxon>Papilio</taxon>
    </lineage>
</organism>
<gene>
    <name evidence="1" type="ORF">RR46_06558</name>
</gene>
<reference evidence="1 2" key="1">
    <citation type="journal article" date="2015" name="Nat. Commun.">
        <title>Outbred genome sequencing and CRISPR/Cas9 gene editing in butterflies.</title>
        <authorList>
            <person name="Li X."/>
            <person name="Fan D."/>
            <person name="Zhang W."/>
            <person name="Liu G."/>
            <person name="Zhang L."/>
            <person name="Zhao L."/>
            <person name="Fang X."/>
            <person name="Chen L."/>
            <person name="Dong Y."/>
            <person name="Chen Y."/>
            <person name="Ding Y."/>
            <person name="Zhao R."/>
            <person name="Feng M."/>
            <person name="Zhu Y."/>
            <person name="Feng Y."/>
            <person name="Jiang X."/>
            <person name="Zhu D."/>
            <person name="Xiang H."/>
            <person name="Feng X."/>
            <person name="Li S."/>
            <person name="Wang J."/>
            <person name="Zhang G."/>
            <person name="Kronforst M.R."/>
            <person name="Wang W."/>
        </authorList>
    </citation>
    <scope>NUCLEOTIDE SEQUENCE [LARGE SCALE GENOMIC DNA]</scope>
    <source>
        <strain evidence="1">Ya'a_city_454_Px</strain>
        <tissue evidence="1">Whole body</tissue>
    </source>
</reference>
<name>A0A194PLA5_PAPXU</name>
<dbReference type="Proteomes" id="UP000053268">
    <property type="component" value="Unassembled WGS sequence"/>
</dbReference>
<dbReference type="EMBL" id="KQ459600">
    <property type="protein sequence ID" value="KPI94107.1"/>
    <property type="molecule type" value="Genomic_DNA"/>
</dbReference>